<dbReference type="InterPro" id="IPR010619">
    <property type="entry name" value="ThrE-like_N"/>
</dbReference>
<feature type="transmembrane region" description="Helical" evidence="7">
    <location>
        <begin position="164"/>
        <end position="187"/>
    </location>
</feature>
<reference evidence="9" key="1">
    <citation type="submission" date="2019-08" db="EMBL/GenBank/DDBJ databases">
        <authorList>
            <person name="Kucharzyk K."/>
            <person name="Murdoch R.W."/>
            <person name="Higgins S."/>
            <person name="Loffler F."/>
        </authorList>
    </citation>
    <scope>NUCLEOTIDE SEQUENCE</scope>
</reference>
<evidence type="ECO:0000313" key="9">
    <source>
        <dbReference type="EMBL" id="MPL59794.1"/>
    </source>
</evidence>
<feature type="transmembrane region" description="Helical" evidence="7">
    <location>
        <begin position="140"/>
        <end position="157"/>
    </location>
</feature>
<dbReference type="GO" id="GO:0005886">
    <property type="term" value="C:plasma membrane"/>
    <property type="evidence" value="ECO:0007669"/>
    <property type="project" value="UniProtKB-SubCell"/>
</dbReference>
<accession>A0A644SYZ7</accession>
<keyword evidence="4 7" id="KW-1133">Transmembrane helix</keyword>
<evidence type="ECO:0000259" key="8">
    <source>
        <dbReference type="Pfam" id="PF06738"/>
    </source>
</evidence>
<dbReference type="AlphaFoldDB" id="A0A644SYZ7"/>
<evidence type="ECO:0000256" key="2">
    <source>
        <dbReference type="ARBA" id="ARBA00022475"/>
    </source>
</evidence>
<comment type="similarity">
    <text evidence="6">Belongs to the ThrE exporter (TC 2.A.79) family.</text>
</comment>
<dbReference type="GO" id="GO:0022857">
    <property type="term" value="F:transmembrane transporter activity"/>
    <property type="evidence" value="ECO:0007669"/>
    <property type="project" value="InterPro"/>
</dbReference>
<sequence>MLSEDLLLFAADASRLMLESGGETYRAEYIAMGIIISQGGTEAECFATSTGLMLSFSGEDGKVRAVVRRIKRHGMNLEKVYRIDNMVRHLLLGDIDIEEAARQLDEVERMRDRPVWIRMIASAFGAGWFSLLFKGKTVDALTAAAMGALLSILIYACQRLKLPGFLSSFTGGAFAALASLGAAYAGLPINTDAVIIGVIMLLVPGVAITNAIRDTIAGDLIAGLARGVDAVITAAAISAGAGGAYALWQLLLSGGQA</sequence>
<protein>
    <recommendedName>
        <fullName evidence="8">Threonine/serine exporter-like N-terminal domain-containing protein</fullName>
    </recommendedName>
</protein>
<keyword evidence="3 7" id="KW-0812">Transmembrane</keyword>
<dbReference type="InterPro" id="IPR050539">
    <property type="entry name" value="ThrE_Dicarb/AminoAcid_Exp"/>
</dbReference>
<dbReference type="EMBL" id="VSSQ01000010">
    <property type="protein sequence ID" value="MPL59794.1"/>
    <property type="molecule type" value="Genomic_DNA"/>
</dbReference>
<evidence type="ECO:0000256" key="5">
    <source>
        <dbReference type="ARBA" id="ARBA00023136"/>
    </source>
</evidence>
<comment type="caution">
    <text evidence="9">The sequence shown here is derived from an EMBL/GenBank/DDBJ whole genome shotgun (WGS) entry which is preliminary data.</text>
</comment>
<evidence type="ECO:0000256" key="6">
    <source>
        <dbReference type="ARBA" id="ARBA00034125"/>
    </source>
</evidence>
<dbReference type="GO" id="GO:0015744">
    <property type="term" value="P:succinate transport"/>
    <property type="evidence" value="ECO:0007669"/>
    <property type="project" value="TreeGrafter"/>
</dbReference>
<evidence type="ECO:0000256" key="7">
    <source>
        <dbReference type="SAM" id="Phobius"/>
    </source>
</evidence>
<keyword evidence="2" id="KW-1003">Cell membrane</keyword>
<feature type="domain" description="Threonine/serine exporter-like N-terminal" evidence="8">
    <location>
        <begin position="9"/>
        <end position="247"/>
    </location>
</feature>
<evidence type="ECO:0000256" key="4">
    <source>
        <dbReference type="ARBA" id="ARBA00022989"/>
    </source>
</evidence>
<dbReference type="PANTHER" id="PTHR34390">
    <property type="entry name" value="UPF0442 PROTEIN YJJB-RELATED"/>
    <property type="match status" value="1"/>
</dbReference>
<organism evidence="9">
    <name type="scientific">bioreactor metagenome</name>
    <dbReference type="NCBI Taxonomy" id="1076179"/>
    <lineage>
        <taxon>unclassified sequences</taxon>
        <taxon>metagenomes</taxon>
        <taxon>ecological metagenomes</taxon>
    </lineage>
</organism>
<proteinExistence type="inferred from homology"/>
<feature type="transmembrane region" description="Helical" evidence="7">
    <location>
        <begin position="193"/>
        <end position="212"/>
    </location>
</feature>
<evidence type="ECO:0000256" key="1">
    <source>
        <dbReference type="ARBA" id="ARBA00004651"/>
    </source>
</evidence>
<feature type="transmembrane region" description="Helical" evidence="7">
    <location>
        <begin position="115"/>
        <end position="134"/>
    </location>
</feature>
<name>A0A644SYZ7_9ZZZZ</name>
<dbReference type="PANTHER" id="PTHR34390:SF2">
    <property type="entry name" value="SUCCINATE TRANSPORTER SUBUNIT YJJP-RELATED"/>
    <property type="match status" value="1"/>
</dbReference>
<dbReference type="Pfam" id="PF06738">
    <property type="entry name" value="ThrE"/>
    <property type="match status" value="1"/>
</dbReference>
<feature type="transmembrane region" description="Helical" evidence="7">
    <location>
        <begin position="224"/>
        <end position="248"/>
    </location>
</feature>
<comment type="subcellular location">
    <subcellularLocation>
        <location evidence="1">Cell membrane</location>
        <topology evidence="1">Multi-pass membrane protein</topology>
    </subcellularLocation>
</comment>
<keyword evidence="5 7" id="KW-0472">Membrane</keyword>
<gene>
    <name evidence="9" type="ORF">SDC9_05350</name>
</gene>
<evidence type="ECO:0000256" key="3">
    <source>
        <dbReference type="ARBA" id="ARBA00022692"/>
    </source>
</evidence>